<dbReference type="GO" id="GO:0005634">
    <property type="term" value="C:nucleus"/>
    <property type="evidence" value="ECO:0007669"/>
    <property type="project" value="UniProtKB-SubCell"/>
</dbReference>
<evidence type="ECO:0000256" key="4">
    <source>
        <dbReference type="ARBA" id="ARBA00023242"/>
    </source>
</evidence>
<dbReference type="PROSITE" id="PS50071">
    <property type="entry name" value="HOMEOBOX_2"/>
    <property type="match status" value="1"/>
</dbReference>
<dbReference type="SUPFAM" id="SSF46689">
    <property type="entry name" value="Homeodomain-like"/>
    <property type="match status" value="1"/>
</dbReference>
<feature type="DNA-binding region" description="Homeobox" evidence="5">
    <location>
        <begin position="385"/>
        <end position="444"/>
    </location>
</feature>
<keyword evidence="4 5" id="KW-0539">Nucleus</keyword>
<feature type="compositionally biased region" description="Acidic residues" evidence="7">
    <location>
        <begin position="316"/>
        <end position="339"/>
    </location>
</feature>
<dbReference type="InterPro" id="IPR050848">
    <property type="entry name" value="Homeobox_TF"/>
</dbReference>
<protein>
    <submittedName>
        <fullName evidence="10">Homeobox domain-containing protein</fullName>
    </submittedName>
</protein>
<feature type="compositionally biased region" description="Pro residues" evidence="7">
    <location>
        <begin position="502"/>
        <end position="511"/>
    </location>
</feature>
<feature type="region of interest" description="Disordered" evidence="7">
    <location>
        <begin position="502"/>
        <end position="579"/>
    </location>
</feature>
<dbReference type="InterPro" id="IPR017970">
    <property type="entry name" value="Homeobox_CS"/>
</dbReference>
<dbReference type="WBParaSite" id="maker-uti_cns_0000521-snap-gene-0.30-mRNA-1">
    <property type="protein sequence ID" value="maker-uti_cns_0000521-snap-gene-0.30-mRNA-1"/>
    <property type="gene ID" value="maker-uti_cns_0000521-snap-gene-0.30"/>
</dbReference>
<dbReference type="GO" id="GO:0003677">
    <property type="term" value="F:DNA binding"/>
    <property type="evidence" value="ECO:0007669"/>
    <property type="project" value="UniProtKB-UniRule"/>
</dbReference>
<evidence type="ECO:0000256" key="1">
    <source>
        <dbReference type="ARBA" id="ARBA00004123"/>
    </source>
</evidence>
<dbReference type="PRINTS" id="PR00024">
    <property type="entry name" value="HOMEOBOX"/>
</dbReference>
<dbReference type="InterPro" id="IPR009057">
    <property type="entry name" value="Homeodomain-like_sf"/>
</dbReference>
<sequence length="579" mass="62491">LKLRSARQLPVISAPCYFAPRTGFSELLIRIRPGRQGGGGIKTEQPEKALSDRHEILIFYIPRSFPRTQPAVHNKAPGEIALIEAPFTGKKATGILDAGVTRENPKDRGRQLITAANCCDFHVVHGNTETEIAKQNREAFPMRSSLLQSSYADRTGLCAIALHKFDPASFLQAFKRYSRGKWQARQSGRDNFAWSSGHANPDPPGANDRSQRSSSADSSMPAVRRLTATMSAEYRDNAETTEAATEDAVEQATEKAEAIVSAAAAAAAAVMVTRPSVQVRRRTTGFMITDILGGDSNNNSAGDGGSGDERRRSIGEPEDAVIEDDEDDDEMDDEEDDDLLEAKWSRGSGAAGGGGAGEKFAGHAGDRSGGHEARMHHRDQKAKKPRKARTAFSDNQLNELERAFERQKYLSVQDRMELAARLNLTDTQVKTWYQNRRTKWKRQTAVGLELLAEAGNFAAVQRILQTNPYWAFHPGAHQVIANMDMICRASAAAAVASAAPPPLGALPPPPRCTTAQQSPPSQPQPPPTFPLSRPQLPLIPPSGLFPSPKPPTPATTATSPTSPTAETPAAVAAADSPDT</sequence>
<feature type="compositionally biased region" description="Basic residues" evidence="7">
    <location>
        <begin position="374"/>
        <end position="389"/>
    </location>
</feature>
<evidence type="ECO:0000256" key="6">
    <source>
        <dbReference type="RuleBase" id="RU000682"/>
    </source>
</evidence>
<keyword evidence="2 5" id="KW-0238">DNA-binding</keyword>
<dbReference type="CDD" id="cd00086">
    <property type="entry name" value="homeodomain"/>
    <property type="match status" value="1"/>
</dbReference>
<accession>A0A1I8G2A1</accession>
<evidence type="ECO:0000256" key="2">
    <source>
        <dbReference type="ARBA" id="ARBA00023125"/>
    </source>
</evidence>
<feature type="compositionally biased region" description="Pro residues" evidence="7">
    <location>
        <begin position="520"/>
        <end position="529"/>
    </location>
</feature>
<dbReference type="GO" id="GO:0000981">
    <property type="term" value="F:DNA-binding transcription factor activity, RNA polymerase II-specific"/>
    <property type="evidence" value="ECO:0007669"/>
    <property type="project" value="InterPro"/>
</dbReference>
<feature type="compositionally biased region" description="Basic and acidic residues" evidence="7">
    <location>
        <begin position="360"/>
        <end position="373"/>
    </location>
</feature>
<dbReference type="InterPro" id="IPR001356">
    <property type="entry name" value="HD"/>
</dbReference>
<dbReference type="InterPro" id="IPR020479">
    <property type="entry name" value="HD_metazoa"/>
</dbReference>
<reference evidence="10" key="1">
    <citation type="submission" date="2016-11" db="UniProtKB">
        <authorList>
            <consortium name="WormBaseParasite"/>
        </authorList>
    </citation>
    <scope>IDENTIFICATION</scope>
</reference>
<keyword evidence="9" id="KW-1185">Reference proteome</keyword>
<dbReference type="AlphaFoldDB" id="A0A1I8G2A1"/>
<keyword evidence="3 5" id="KW-0371">Homeobox</keyword>
<feature type="region of interest" description="Disordered" evidence="7">
    <location>
        <begin position="191"/>
        <end position="222"/>
    </location>
</feature>
<feature type="region of interest" description="Disordered" evidence="7">
    <location>
        <begin position="289"/>
        <end position="390"/>
    </location>
</feature>
<evidence type="ECO:0000259" key="8">
    <source>
        <dbReference type="PROSITE" id="PS50071"/>
    </source>
</evidence>
<feature type="compositionally biased region" description="Low complexity" evidence="7">
    <location>
        <begin position="554"/>
        <end position="579"/>
    </location>
</feature>
<dbReference type="PROSITE" id="PS00027">
    <property type="entry name" value="HOMEOBOX_1"/>
    <property type="match status" value="1"/>
</dbReference>
<evidence type="ECO:0000313" key="9">
    <source>
        <dbReference type="Proteomes" id="UP000095280"/>
    </source>
</evidence>
<dbReference type="PANTHER" id="PTHR24333:SF5">
    <property type="entry name" value="VENT HOMEOBOX"/>
    <property type="match status" value="1"/>
</dbReference>
<dbReference type="SMART" id="SM00389">
    <property type="entry name" value="HOX"/>
    <property type="match status" value="1"/>
</dbReference>
<dbReference type="Proteomes" id="UP000095280">
    <property type="component" value="Unplaced"/>
</dbReference>
<evidence type="ECO:0000313" key="10">
    <source>
        <dbReference type="WBParaSite" id="maker-uti_cns_0000521-snap-gene-0.30-mRNA-1"/>
    </source>
</evidence>
<feature type="compositionally biased region" description="Low complexity" evidence="7">
    <location>
        <begin position="530"/>
        <end position="546"/>
    </location>
</feature>
<evidence type="ECO:0000256" key="5">
    <source>
        <dbReference type="PROSITE-ProRule" id="PRU00108"/>
    </source>
</evidence>
<feature type="domain" description="Homeobox" evidence="8">
    <location>
        <begin position="383"/>
        <end position="443"/>
    </location>
</feature>
<dbReference type="PANTHER" id="PTHR24333">
    <property type="entry name" value="HOMEO BOX HB9 LIKE A-RELATED"/>
    <property type="match status" value="1"/>
</dbReference>
<organism evidence="9 10">
    <name type="scientific">Macrostomum lignano</name>
    <dbReference type="NCBI Taxonomy" id="282301"/>
    <lineage>
        <taxon>Eukaryota</taxon>
        <taxon>Metazoa</taxon>
        <taxon>Spiralia</taxon>
        <taxon>Lophotrochozoa</taxon>
        <taxon>Platyhelminthes</taxon>
        <taxon>Rhabditophora</taxon>
        <taxon>Macrostomorpha</taxon>
        <taxon>Macrostomida</taxon>
        <taxon>Macrostomidae</taxon>
        <taxon>Macrostomum</taxon>
    </lineage>
</organism>
<name>A0A1I8G2A1_9PLAT</name>
<comment type="subcellular location">
    <subcellularLocation>
        <location evidence="1 5 6">Nucleus</location>
    </subcellularLocation>
</comment>
<dbReference type="Pfam" id="PF00046">
    <property type="entry name" value="Homeodomain"/>
    <property type="match status" value="1"/>
</dbReference>
<evidence type="ECO:0000256" key="3">
    <source>
        <dbReference type="ARBA" id="ARBA00023155"/>
    </source>
</evidence>
<proteinExistence type="predicted"/>
<dbReference type="Gene3D" id="1.10.10.60">
    <property type="entry name" value="Homeodomain-like"/>
    <property type="match status" value="1"/>
</dbReference>
<evidence type="ECO:0000256" key="7">
    <source>
        <dbReference type="SAM" id="MobiDB-lite"/>
    </source>
</evidence>